<keyword evidence="3" id="KW-0472">Membrane</keyword>
<evidence type="ECO:0000313" key="6">
    <source>
        <dbReference type="Proteomes" id="UP001497382"/>
    </source>
</evidence>
<gene>
    <name evidence="5" type="ORF">LARSCL_LOCUS3538</name>
</gene>
<feature type="disulfide bond" evidence="2">
    <location>
        <begin position="213"/>
        <end position="231"/>
    </location>
</feature>
<dbReference type="SUPFAM" id="SSF49854">
    <property type="entry name" value="Spermadhesin, CUB domain"/>
    <property type="match status" value="1"/>
</dbReference>
<dbReference type="PANTHER" id="PTHR24652">
    <property type="entry name" value="LOW-DENSITY LIPOPROTEIN RECEPTOR CLASS A DOMAIN-CONTAINING PROTEIN 2"/>
    <property type="match status" value="1"/>
</dbReference>
<dbReference type="InterPro" id="IPR035914">
    <property type="entry name" value="Sperma_CUB_dom_sf"/>
</dbReference>
<feature type="signal peptide" evidence="4">
    <location>
        <begin position="1"/>
        <end position="24"/>
    </location>
</feature>
<accession>A0AAV1Z6N8</accession>
<comment type="caution">
    <text evidence="5">The sequence shown here is derived from an EMBL/GenBank/DDBJ whole genome shotgun (WGS) entry which is preliminary data.</text>
</comment>
<dbReference type="EMBL" id="CAXIEN010000027">
    <property type="protein sequence ID" value="CAL1267225.1"/>
    <property type="molecule type" value="Genomic_DNA"/>
</dbReference>
<keyword evidence="6" id="KW-1185">Reference proteome</keyword>
<dbReference type="PANTHER" id="PTHR24652:SF67">
    <property type="entry name" value="LOW-DENSITY LIPOPROTEIN RECEPTOR CLASS A DOMAIN-CONTAINING PROTEIN 2"/>
    <property type="match status" value="1"/>
</dbReference>
<organism evidence="5 6">
    <name type="scientific">Larinioides sclopetarius</name>
    <dbReference type="NCBI Taxonomy" id="280406"/>
    <lineage>
        <taxon>Eukaryota</taxon>
        <taxon>Metazoa</taxon>
        <taxon>Ecdysozoa</taxon>
        <taxon>Arthropoda</taxon>
        <taxon>Chelicerata</taxon>
        <taxon>Arachnida</taxon>
        <taxon>Araneae</taxon>
        <taxon>Araneomorphae</taxon>
        <taxon>Entelegynae</taxon>
        <taxon>Araneoidea</taxon>
        <taxon>Araneidae</taxon>
        <taxon>Larinioides</taxon>
    </lineage>
</organism>
<dbReference type="InterPro" id="IPR042333">
    <property type="entry name" value="LRAD2/Mig-13-like"/>
</dbReference>
<dbReference type="CDD" id="cd00112">
    <property type="entry name" value="LDLa"/>
    <property type="match status" value="1"/>
</dbReference>
<reference evidence="5 6" key="1">
    <citation type="submission" date="2024-04" db="EMBL/GenBank/DDBJ databases">
        <authorList>
            <person name="Rising A."/>
            <person name="Reimegard J."/>
            <person name="Sonavane S."/>
            <person name="Akerstrom W."/>
            <person name="Nylinder S."/>
            <person name="Hedman E."/>
            <person name="Kallberg Y."/>
        </authorList>
    </citation>
    <scope>NUCLEOTIDE SEQUENCE [LARGE SCALE GENOMIC DNA]</scope>
</reference>
<evidence type="ECO:0000256" key="1">
    <source>
        <dbReference type="ARBA" id="ARBA00023157"/>
    </source>
</evidence>
<protein>
    <submittedName>
        <fullName evidence="5">Uncharacterized protein</fullName>
    </submittedName>
</protein>
<proteinExistence type="predicted"/>
<keyword evidence="3" id="KW-1133">Transmembrane helix</keyword>
<keyword evidence="4" id="KW-0732">Signal</keyword>
<dbReference type="SMART" id="SM00192">
    <property type="entry name" value="LDLa"/>
    <property type="match status" value="1"/>
</dbReference>
<comment type="caution">
    <text evidence="2">Lacks conserved residue(s) required for the propagation of feature annotation.</text>
</comment>
<dbReference type="Proteomes" id="UP001497382">
    <property type="component" value="Unassembled WGS sequence"/>
</dbReference>
<dbReference type="Gene3D" id="2.60.120.290">
    <property type="entry name" value="Spermadhesin, CUB domain"/>
    <property type="match status" value="1"/>
</dbReference>
<feature type="transmembrane region" description="Helical" evidence="3">
    <location>
        <begin position="254"/>
        <end position="274"/>
    </location>
</feature>
<dbReference type="AlphaFoldDB" id="A0AAV1Z6N8"/>
<evidence type="ECO:0000313" key="5">
    <source>
        <dbReference type="EMBL" id="CAL1267225.1"/>
    </source>
</evidence>
<dbReference type="Pfam" id="PF00057">
    <property type="entry name" value="Ldl_recept_a"/>
    <property type="match status" value="1"/>
</dbReference>
<evidence type="ECO:0000256" key="2">
    <source>
        <dbReference type="PROSITE-ProRule" id="PRU00124"/>
    </source>
</evidence>
<dbReference type="InterPro" id="IPR002172">
    <property type="entry name" value="LDrepeatLR_classA_rpt"/>
</dbReference>
<dbReference type="PROSITE" id="PS50068">
    <property type="entry name" value="LDLRA_2"/>
    <property type="match status" value="1"/>
</dbReference>
<dbReference type="InterPro" id="IPR036055">
    <property type="entry name" value="LDL_receptor-like_sf"/>
</dbReference>
<keyword evidence="3" id="KW-0812">Transmembrane</keyword>
<sequence>MVLYHFLMCCSWLILSWLVSKGNAEKRSYMTYDMTTICKRLPNFKIRMHHSNAGSTGILKATDYLSEEEETECVAKITPPRGYGVIYHFEGMELRKDANNDCRDYIKIYNESSASNTTAPICRDCCRFARSQQLCNGQCGYVSDGLICEEFCDKNNATFISTGTARSLSIHYHTRCGTCTEKKEQVGFRMIFTAYKMQSGPDTPCALSSEFQCDNGRCIWTGLTCDGYNNCGDMSDENKTGNSHCAEFPDPVKAVIVASAVIVTVLLGVVLAYFPKLSMLSFLGKKRKTASLRLSRRHVKKNSQIELLGRKPSHTKSVSFQTPLPKIREMSIGESEV</sequence>
<evidence type="ECO:0000256" key="3">
    <source>
        <dbReference type="SAM" id="Phobius"/>
    </source>
</evidence>
<dbReference type="Gene3D" id="4.10.400.10">
    <property type="entry name" value="Low-density Lipoprotein Receptor"/>
    <property type="match status" value="1"/>
</dbReference>
<keyword evidence="1 2" id="KW-1015">Disulfide bond</keyword>
<dbReference type="SUPFAM" id="SSF57424">
    <property type="entry name" value="LDL receptor-like module"/>
    <property type="match status" value="1"/>
</dbReference>
<evidence type="ECO:0000256" key="4">
    <source>
        <dbReference type="SAM" id="SignalP"/>
    </source>
</evidence>
<name>A0AAV1Z6N8_9ARAC</name>
<feature type="chain" id="PRO_5043550508" evidence="4">
    <location>
        <begin position="25"/>
        <end position="337"/>
    </location>
</feature>